<dbReference type="InterPro" id="IPR011010">
    <property type="entry name" value="DNA_brk_join_enz"/>
</dbReference>
<keyword evidence="8" id="KW-1185">Reference proteome</keyword>
<keyword evidence="2 4" id="KW-0238">DNA-binding</keyword>
<dbReference type="Gene3D" id="1.10.443.10">
    <property type="entry name" value="Intergrase catalytic core"/>
    <property type="match status" value="1"/>
</dbReference>
<feature type="domain" description="Core-binding (CB)" evidence="6">
    <location>
        <begin position="28"/>
        <end position="115"/>
    </location>
</feature>
<dbReference type="InterPro" id="IPR013762">
    <property type="entry name" value="Integrase-like_cat_sf"/>
</dbReference>
<evidence type="ECO:0000313" key="7">
    <source>
        <dbReference type="EMBL" id="MFC7443433.1"/>
    </source>
</evidence>
<dbReference type="PANTHER" id="PTHR34605:SF4">
    <property type="entry name" value="DNA ADENINE METHYLTRANSFERASE"/>
    <property type="match status" value="1"/>
</dbReference>
<dbReference type="PROSITE" id="PS51900">
    <property type="entry name" value="CB"/>
    <property type="match status" value="1"/>
</dbReference>
<dbReference type="SUPFAM" id="SSF47823">
    <property type="entry name" value="lambda integrase-like, N-terminal domain"/>
    <property type="match status" value="1"/>
</dbReference>
<dbReference type="EMBL" id="JBHTBW010000087">
    <property type="protein sequence ID" value="MFC7443433.1"/>
    <property type="molecule type" value="Genomic_DNA"/>
</dbReference>
<dbReference type="InterPro" id="IPR010998">
    <property type="entry name" value="Integrase_recombinase_N"/>
</dbReference>
<keyword evidence="3" id="KW-0233">DNA recombination</keyword>
<dbReference type="SUPFAM" id="SSF56349">
    <property type="entry name" value="DNA breaking-rejoining enzymes"/>
    <property type="match status" value="1"/>
</dbReference>
<accession>A0ABW2RQY1</accession>
<dbReference type="CDD" id="cd00799">
    <property type="entry name" value="INT_Cre_C"/>
    <property type="match status" value="1"/>
</dbReference>
<evidence type="ECO:0000259" key="6">
    <source>
        <dbReference type="PROSITE" id="PS51900"/>
    </source>
</evidence>
<evidence type="ECO:0000256" key="2">
    <source>
        <dbReference type="ARBA" id="ARBA00023125"/>
    </source>
</evidence>
<organism evidence="7 8">
    <name type="scientific">Laceyella putida</name>
    <dbReference type="NCBI Taxonomy" id="110101"/>
    <lineage>
        <taxon>Bacteria</taxon>
        <taxon>Bacillati</taxon>
        <taxon>Bacillota</taxon>
        <taxon>Bacilli</taxon>
        <taxon>Bacillales</taxon>
        <taxon>Thermoactinomycetaceae</taxon>
        <taxon>Laceyella</taxon>
    </lineage>
</organism>
<evidence type="ECO:0000256" key="1">
    <source>
        <dbReference type="ARBA" id="ARBA00022908"/>
    </source>
</evidence>
<sequence>MRDDHSVNHHLVPDVIHQSDNALTQEMVTLNEAAMDYIQHSLAENTRKSYEADWKHFEQYCKSRNLRSLPAEPETVANYISEMARGTADDSRKKRKTSTIQRRIITIRRFHELWIAYQRNLAKEQGVPFHEMLNPANSVAVKETWKGIQRKEGERVTKKRPATAEVVTAICKDIPNDLQGIRDRAILTLGYAGAFRRSELSALDVEDIEEASNGLWITIKQSKTDQTKKGERILIQYGQSAETCPIRNLQRWLKAAGIQSGPIFRRIDPSRKEVWPHRLGPQSIKDAIKRVAKKAGFNEADFAGHSVRRGFITTTYALGHGEHDIMQHTRHKSLQVFRGYIDDLKKSKNNPTSNMGI</sequence>
<gene>
    <name evidence="7" type="ORF">ACFQNG_20455</name>
</gene>
<dbReference type="InterPro" id="IPR052925">
    <property type="entry name" value="Phage_Integrase-like_Recomb"/>
</dbReference>
<dbReference type="InterPro" id="IPR044068">
    <property type="entry name" value="CB"/>
</dbReference>
<protein>
    <submittedName>
        <fullName evidence="7">Site-specific integrase</fullName>
    </submittedName>
</protein>
<name>A0ABW2RQY1_9BACL</name>
<dbReference type="Pfam" id="PF00589">
    <property type="entry name" value="Phage_integrase"/>
    <property type="match status" value="1"/>
</dbReference>
<dbReference type="Pfam" id="PF02899">
    <property type="entry name" value="Phage_int_SAM_1"/>
    <property type="match status" value="1"/>
</dbReference>
<feature type="domain" description="Tyr recombinase" evidence="5">
    <location>
        <begin position="157"/>
        <end position="353"/>
    </location>
</feature>
<dbReference type="PANTHER" id="PTHR34605">
    <property type="entry name" value="PHAGE_INTEGRASE DOMAIN-CONTAINING PROTEIN"/>
    <property type="match status" value="1"/>
</dbReference>
<dbReference type="Gene3D" id="1.10.150.130">
    <property type="match status" value="1"/>
</dbReference>
<evidence type="ECO:0000256" key="4">
    <source>
        <dbReference type="PROSITE-ProRule" id="PRU01248"/>
    </source>
</evidence>
<comment type="caution">
    <text evidence="7">The sequence shown here is derived from an EMBL/GenBank/DDBJ whole genome shotgun (WGS) entry which is preliminary data.</text>
</comment>
<dbReference type="InterPro" id="IPR004107">
    <property type="entry name" value="Integrase_SAM-like_N"/>
</dbReference>
<dbReference type="InterPro" id="IPR002104">
    <property type="entry name" value="Integrase_catalytic"/>
</dbReference>
<dbReference type="Proteomes" id="UP001596500">
    <property type="component" value="Unassembled WGS sequence"/>
</dbReference>
<keyword evidence="1" id="KW-0229">DNA integration</keyword>
<evidence type="ECO:0000313" key="8">
    <source>
        <dbReference type="Proteomes" id="UP001596500"/>
    </source>
</evidence>
<reference evidence="8" key="1">
    <citation type="journal article" date="2019" name="Int. J. Syst. Evol. Microbiol.">
        <title>The Global Catalogue of Microorganisms (GCM) 10K type strain sequencing project: providing services to taxonomists for standard genome sequencing and annotation.</title>
        <authorList>
            <consortium name="The Broad Institute Genomics Platform"/>
            <consortium name="The Broad Institute Genome Sequencing Center for Infectious Disease"/>
            <person name="Wu L."/>
            <person name="Ma J."/>
        </authorList>
    </citation>
    <scope>NUCLEOTIDE SEQUENCE [LARGE SCALE GENOMIC DNA]</scope>
    <source>
        <strain evidence="8">CGMCC 1.12942</strain>
    </source>
</reference>
<evidence type="ECO:0000256" key="3">
    <source>
        <dbReference type="ARBA" id="ARBA00023172"/>
    </source>
</evidence>
<dbReference type="PROSITE" id="PS51898">
    <property type="entry name" value="TYR_RECOMBINASE"/>
    <property type="match status" value="1"/>
</dbReference>
<proteinExistence type="predicted"/>
<dbReference type="RefSeq" id="WP_379867765.1">
    <property type="nucleotide sequence ID" value="NZ_JBHTBW010000087.1"/>
</dbReference>
<evidence type="ECO:0000259" key="5">
    <source>
        <dbReference type="PROSITE" id="PS51898"/>
    </source>
</evidence>